<dbReference type="SUPFAM" id="SSF51735">
    <property type="entry name" value="NAD(P)-binding Rossmann-fold domains"/>
    <property type="match status" value="1"/>
</dbReference>
<reference evidence="4" key="1">
    <citation type="journal article" date="2019" name="Int. J. Syst. Evol. Microbiol.">
        <title>The Global Catalogue of Microorganisms (GCM) 10K type strain sequencing project: providing services to taxonomists for standard genome sequencing and annotation.</title>
        <authorList>
            <consortium name="The Broad Institute Genomics Platform"/>
            <consortium name="The Broad Institute Genome Sequencing Center for Infectious Disease"/>
            <person name="Wu L."/>
            <person name="Ma J."/>
        </authorList>
    </citation>
    <scope>NUCLEOTIDE SEQUENCE [LARGE SCALE GENOMIC DNA]</scope>
    <source>
        <strain evidence="4">CGMCC 4.7677</strain>
    </source>
</reference>
<dbReference type="PANTHER" id="PTHR42760">
    <property type="entry name" value="SHORT-CHAIN DEHYDROGENASES/REDUCTASES FAMILY MEMBER"/>
    <property type="match status" value="1"/>
</dbReference>
<dbReference type="CDD" id="cd05233">
    <property type="entry name" value="SDR_c"/>
    <property type="match status" value="1"/>
</dbReference>
<comment type="similarity">
    <text evidence="1">Belongs to the short-chain dehydrogenases/reductases (SDR) family.</text>
</comment>
<keyword evidence="4" id="KW-1185">Reference proteome</keyword>
<evidence type="ECO:0000256" key="1">
    <source>
        <dbReference type="ARBA" id="ARBA00006484"/>
    </source>
</evidence>
<accession>A0ABQ3IPG1</accession>
<evidence type="ECO:0000313" key="4">
    <source>
        <dbReference type="Proteomes" id="UP000605897"/>
    </source>
</evidence>
<gene>
    <name evidence="3" type="ORF">GCM10017786_22050</name>
</gene>
<organism evidence="3 4">
    <name type="scientific">Amycolatopsis deserti</name>
    <dbReference type="NCBI Taxonomy" id="185696"/>
    <lineage>
        <taxon>Bacteria</taxon>
        <taxon>Bacillati</taxon>
        <taxon>Actinomycetota</taxon>
        <taxon>Actinomycetes</taxon>
        <taxon>Pseudonocardiales</taxon>
        <taxon>Pseudonocardiaceae</taxon>
        <taxon>Amycolatopsis</taxon>
    </lineage>
</organism>
<name>A0ABQ3IPG1_9PSEU</name>
<dbReference type="Proteomes" id="UP000605897">
    <property type="component" value="Unassembled WGS sequence"/>
</dbReference>
<keyword evidence="2" id="KW-0560">Oxidoreductase</keyword>
<dbReference type="PANTHER" id="PTHR42760:SF133">
    <property type="entry name" value="3-OXOACYL-[ACYL-CARRIER-PROTEIN] REDUCTASE"/>
    <property type="match status" value="1"/>
</dbReference>
<evidence type="ECO:0000256" key="2">
    <source>
        <dbReference type="ARBA" id="ARBA00023002"/>
    </source>
</evidence>
<dbReference type="InterPro" id="IPR002347">
    <property type="entry name" value="SDR_fam"/>
</dbReference>
<protein>
    <submittedName>
        <fullName evidence="3">Oxidoreductase</fullName>
    </submittedName>
</protein>
<dbReference type="PRINTS" id="PR00080">
    <property type="entry name" value="SDRFAMILY"/>
</dbReference>
<dbReference type="InterPro" id="IPR036291">
    <property type="entry name" value="NAD(P)-bd_dom_sf"/>
</dbReference>
<dbReference type="PRINTS" id="PR00081">
    <property type="entry name" value="GDHRDH"/>
</dbReference>
<evidence type="ECO:0000313" key="3">
    <source>
        <dbReference type="EMBL" id="GHE89480.1"/>
    </source>
</evidence>
<comment type="caution">
    <text evidence="3">The sequence shown here is derived from an EMBL/GenBank/DDBJ whole genome shotgun (WGS) entry which is preliminary data.</text>
</comment>
<dbReference type="PROSITE" id="PS00061">
    <property type="entry name" value="ADH_SHORT"/>
    <property type="match status" value="1"/>
</dbReference>
<dbReference type="Pfam" id="PF13561">
    <property type="entry name" value="adh_short_C2"/>
    <property type="match status" value="1"/>
</dbReference>
<sequence length="245" mass="24629">MVTGGASGIGLATVGRLHRDGWHVVAADRDAAALAKLPADDRIVPVTADVTDEDQAGRIVAVADDLGDGLGAVVTCAGMVRNAAAAETSAADFRHSLEVNLTGTFLVCRAAARRMLRRGTGGSLITISSVSGLRGGQQRAAYAASKGGVVALTQVLAAELGPAGIRANCVAPGATDTPLVRVAHPPAVRDAVLAAIPLGRYAQPGEVAAVIAFLAGDESAFVTGQTWCVDGGQTAGPGWRTGEDS</sequence>
<dbReference type="Gene3D" id="3.40.50.720">
    <property type="entry name" value="NAD(P)-binding Rossmann-like Domain"/>
    <property type="match status" value="1"/>
</dbReference>
<dbReference type="EMBL" id="BNAU01000002">
    <property type="protein sequence ID" value="GHE89480.1"/>
    <property type="molecule type" value="Genomic_DNA"/>
</dbReference>
<proteinExistence type="inferred from homology"/>
<dbReference type="InterPro" id="IPR020904">
    <property type="entry name" value="Sc_DH/Rdtase_CS"/>
</dbReference>